<dbReference type="PROSITE" id="PS50026">
    <property type="entry name" value="EGF_3"/>
    <property type="match status" value="1"/>
</dbReference>
<feature type="compositionally biased region" description="Low complexity" evidence="4">
    <location>
        <begin position="689"/>
        <end position="708"/>
    </location>
</feature>
<comment type="caution">
    <text evidence="2">Lacks conserved residue(s) required for the propagation of feature annotation.</text>
</comment>
<accession>A0A816DX08</accession>
<dbReference type="InterPro" id="IPR013320">
    <property type="entry name" value="ConA-like_dom_sf"/>
</dbReference>
<sequence>TISSDISIDDFKFEDCAIQKQGHCEGYTDPYNCSNGNCIHQDSLCDYNDDCGDKSDENVCDAYVEMCDFENNAQPLCSWSHDPDADFRWQRVRGEQINNNNWYDDFWQLYGPDRDHTLGTNKGHLLYFEASTSRKVNDTARVVSTVFSPSTSGKCEFRFWYHMYGYDIGALNIYTRTYVGGPLNLLWSQKGNRGDVWLRRKVTLQSTDPFQVVIEGVRGQGYEGDIGIDDISFTPGCAVLSTQTLPPFIYSTTPMPGCNATHAYCLTDKTQCIPREQFCNFKIECNDKTDELSCPIACTFEQKTLCQWAHDTKQKLKWSFGNSDTSSANTGPSFDHTTHSVNGTYIYLETSDGVNGDKARLISPLYRKSSKTCMFTFWYHMYGQTINTLNIFVRAGGIDTLVWSLQGNQGTDWLLGTAYLPTCVSQFNIVVEGIRGTSFTGDIALDDFRFEQCYEAPALLPPTCPAGDTNQFMCASKHCIPQASKCDYELDCCDGSDEEEVVCYDYHRCDFEQDSCLWEPTSGSELKWERYRANALPFHHRPPYDHSTRSSNGHFYALRLNATTPRDTFASISTYMAPSREQGCTMRFWAYFKSSNNGLLMVNYRYEIGADLIALPISSFSSCPTNSSKCSWQRIDVALSSILTNATEIMIGVRTGVDRDAIMAIDDVTFTPQCIKFNGTIPTRPPTTPYTGPSTTTTTTTSTSSTTGITGITTTTTYSGPATTTTTPTECAQFTCYNQGICKPSPTEVGKPVCECKPGFTGAQCETKEKPKKKSNLGAILGGIFGAIAAIALAIVGYIFILPRIRAARDNASTPLITQPPLGPITNPLYNEAAASSDA</sequence>
<feature type="disulfide bond" evidence="2">
    <location>
        <begin position="756"/>
        <end position="765"/>
    </location>
</feature>
<dbReference type="PROSITE" id="PS50068">
    <property type="entry name" value="LDLRA_2"/>
    <property type="match status" value="3"/>
</dbReference>
<dbReference type="InterPro" id="IPR023415">
    <property type="entry name" value="LDLR_class-A_CS"/>
</dbReference>
<keyword evidence="9" id="KW-1185">Reference proteome</keyword>
<feature type="domain" description="MAM" evidence="7">
    <location>
        <begin position="507"/>
        <end position="676"/>
    </location>
</feature>
<evidence type="ECO:0000256" key="2">
    <source>
        <dbReference type="PROSITE-ProRule" id="PRU00076"/>
    </source>
</evidence>
<dbReference type="PRINTS" id="PR00261">
    <property type="entry name" value="LDLRECEPTOR"/>
</dbReference>
<keyword evidence="5" id="KW-1133">Transmembrane helix</keyword>
<feature type="domain" description="MAM" evidence="7">
    <location>
        <begin position="296"/>
        <end position="455"/>
    </location>
</feature>
<dbReference type="PROSITE" id="PS01209">
    <property type="entry name" value="LDLRA_1"/>
    <property type="match status" value="2"/>
</dbReference>
<dbReference type="GO" id="GO:0016020">
    <property type="term" value="C:membrane"/>
    <property type="evidence" value="ECO:0007669"/>
    <property type="project" value="InterPro"/>
</dbReference>
<evidence type="ECO:0000313" key="9">
    <source>
        <dbReference type="Proteomes" id="UP000663828"/>
    </source>
</evidence>
<dbReference type="PANTHER" id="PTHR23282:SF101">
    <property type="entry name" value="MAM DOMAIN-CONTAINING PROTEIN"/>
    <property type="match status" value="1"/>
</dbReference>
<evidence type="ECO:0000256" key="5">
    <source>
        <dbReference type="SAM" id="Phobius"/>
    </source>
</evidence>
<evidence type="ECO:0000313" key="8">
    <source>
        <dbReference type="EMBL" id="CAF1639382.1"/>
    </source>
</evidence>
<feature type="transmembrane region" description="Helical" evidence="5">
    <location>
        <begin position="777"/>
        <end position="801"/>
    </location>
</feature>
<dbReference type="InterPro" id="IPR051560">
    <property type="entry name" value="MAM_domain-containing"/>
</dbReference>
<keyword evidence="2" id="KW-0245">EGF-like domain</keyword>
<feature type="disulfide bond" evidence="3">
    <location>
        <begin position="45"/>
        <end position="60"/>
    </location>
</feature>
<evidence type="ECO:0000256" key="1">
    <source>
        <dbReference type="ARBA" id="ARBA00023157"/>
    </source>
</evidence>
<gene>
    <name evidence="8" type="ORF">XAT740_LOCUS53043</name>
</gene>
<dbReference type="CDD" id="cd00112">
    <property type="entry name" value="LDLa"/>
    <property type="match status" value="3"/>
</dbReference>
<keyword evidence="1 2" id="KW-1015">Disulfide bond</keyword>
<dbReference type="AlphaFoldDB" id="A0A816DX08"/>
<feature type="disulfide bond" evidence="3">
    <location>
        <begin position="474"/>
        <end position="492"/>
    </location>
</feature>
<dbReference type="Pfam" id="PF00629">
    <property type="entry name" value="MAM"/>
    <property type="match status" value="3"/>
</dbReference>
<dbReference type="Proteomes" id="UP000663828">
    <property type="component" value="Unassembled WGS sequence"/>
</dbReference>
<feature type="region of interest" description="Disordered" evidence="4">
    <location>
        <begin position="685"/>
        <end position="708"/>
    </location>
</feature>
<dbReference type="Gene3D" id="2.60.120.200">
    <property type="match status" value="3"/>
</dbReference>
<feature type="domain" description="EGF-like" evidence="6">
    <location>
        <begin position="727"/>
        <end position="766"/>
    </location>
</feature>
<comment type="caution">
    <text evidence="8">The sequence shown here is derived from an EMBL/GenBank/DDBJ whole genome shotgun (WGS) entry which is preliminary data.</text>
</comment>
<dbReference type="SUPFAM" id="SSF49899">
    <property type="entry name" value="Concanavalin A-like lectins/glucanases"/>
    <property type="match status" value="3"/>
</dbReference>
<proteinExistence type="predicted"/>
<organism evidence="8 9">
    <name type="scientific">Adineta ricciae</name>
    <name type="common">Rotifer</name>
    <dbReference type="NCBI Taxonomy" id="249248"/>
    <lineage>
        <taxon>Eukaryota</taxon>
        <taxon>Metazoa</taxon>
        <taxon>Spiralia</taxon>
        <taxon>Gnathifera</taxon>
        <taxon>Rotifera</taxon>
        <taxon>Eurotatoria</taxon>
        <taxon>Bdelloidea</taxon>
        <taxon>Adinetida</taxon>
        <taxon>Adinetidae</taxon>
        <taxon>Adineta</taxon>
    </lineage>
</organism>
<dbReference type="CDD" id="cd06263">
    <property type="entry name" value="MAM"/>
    <property type="match status" value="2"/>
</dbReference>
<feature type="disulfide bond" evidence="3">
    <location>
        <begin position="279"/>
        <end position="294"/>
    </location>
</feature>
<dbReference type="SMART" id="SM00181">
    <property type="entry name" value="EGF"/>
    <property type="match status" value="1"/>
</dbReference>
<dbReference type="InterPro" id="IPR000998">
    <property type="entry name" value="MAM_dom"/>
</dbReference>
<dbReference type="SMART" id="SM00192">
    <property type="entry name" value="LDLa"/>
    <property type="match status" value="3"/>
</dbReference>
<dbReference type="Gene3D" id="4.10.400.10">
    <property type="entry name" value="Low-density Lipoprotein Receptor"/>
    <property type="match status" value="3"/>
</dbReference>
<evidence type="ECO:0000259" key="7">
    <source>
        <dbReference type="PROSITE" id="PS50060"/>
    </source>
</evidence>
<dbReference type="EMBL" id="CAJNOR010008945">
    <property type="protein sequence ID" value="CAF1639382.1"/>
    <property type="molecule type" value="Genomic_DNA"/>
</dbReference>
<dbReference type="CDD" id="cd00054">
    <property type="entry name" value="EGF_CA"/>
    <property type="match status" value="1"/>
</dbReference>
<keyword evidence="5" id="KW-0812">Transmembrane</keyword>
<evidence type="ECO:0000259" key="6">
    <source>
        <dbReference type="PROSITE" id="PS50026"/>
    </source>
</evidence>
<name>A0A816DX08_ADIRI</name>
<dbReference type="SMART" id="SM00137">
    <property type="entry name" value="MAM"/>
    <property type="match status" value="3"/>
</dbReference>
<dbReference type="PROSITE" id="PS00022">
    <property type="entry name" value="EGF_1"/>
    <property type="match status" value="1"/>
</dbReference>
<reference evidence="8" key="1">
    <citation type="submission" date="2021-02" db="EMBL/GenBank/DDBJ databases">
        <authorList>
            <person name="Nowell W R."/>
        </authorList>
    </citation>
    <scope>NUCLEOTIDE SEQUENCE</scope>
</reference>
<feature type="non-terminal residue" evidence="8">
    <location>
        <position position="1"/>
    </location>
</feature>
<dbReference type="SUPFAM" id="SSF57424">
    <property type="entry name" value="LDL receptor-like module"/>
    <property type="match status" value="3"/>
</dbReference>
<dbReference type="InterPro" id="IPR036055">
    <property type="entry name" value="LDL_receptor-like_sf"/>
</dbReference>
<dbReference type="InterPro" id="IPR000742">
    <property type="entry name" value="EGF"/>
</dbReference>
<dbReference type="InterPro" id="IPR002172">
    <property type="entry name" value="LDrepeatLR_classA_rpt"/>
</dbReference>
<dbReference type="Pfam" id="PF00057">
    <property type="entry name" value="Ldl_recept_a"/>
    <property type="match status" value="2"/>
</dbReference>
<dbReference type="Gene3D" id="2.10.25.10">
    <property type="entry name" value="Laminin"/>
    <property type="match status" value="1"/>
</dbReference>
<feature type="domain" description="MAM" evidence="7">
    <location>
        <begin position="65"/>
        <end position="239"/>
    </location>
</feature>
<dbReference type="SUPFAM" id="SSF57196">
    <property type="entry name" value="EGF/Laminin"/>
    <property type="match status" value="1"/>
</dbReference>
<dbReference type="PROSITE" id="PS01186">
    <property type="entry name" value="EGF_2"/>
    <property type="match status" value="1"/>
</dbReference>
<keyword evidence="5" id="KW-0472">Membrane</keyword>
<evidence type="ECO:0000256" key="3">
    <source>
        <dbReference type="PROSITE-ProRule" id="PRU00124"/>
    </source>
</evidence>
<dbReference type="PROSITE" id="PS50060">
    <property type="entry name" value="MAM_2"/>
    <property type="match status" value="3"/>
</dbReference>
<dbReference type="PANTHER" id="PTHR23282">
    <property type="entry name" value="APICAL ENDOSOMAL GLYCOPROTEIN PRECURSOR"/>
    <property type="match status" value="1"/>
</dbReference>
<feature type="disulfide bond" evidence="3">
    <location>
        <begin position="33"/>
        <end position="51"/>
    </location>
</feature>
<evidence type="ECO:0000256" key="4">
    <source>
        <dbReference type="SAM" id="MobiDB-lite"/>
    </source>
</evidence>
<protein>
    <submittedName>
        <fullName evidence="8">Uncharacterized protein</fullName>
    </submittedName>
</protein>